<feature type="region of interest" description="Disordered" evidence="9">
    <location>
        <begin position="1"/>
        <end position="45"/>
    </location>
</feature>
<evidence type="ECO:0000256" key="8">
    <source>
        <dbReference type="ARBA" id="ARBA00030117"/>
    </source>
</evidence>
<keyword evidence="11" id="KW-0282">Flagellum</keyword>
<dbReference type="NCBIfam" id="TIGR03824">
    <property type="entry name" value="FlgM_jcvi"/>
    <property type="match status" value="1"/>
</dbReference>
<dbReference type="InterPro" id="IPR035890">
    <property type="entry name" value="Anti-sigma-28_factor_FlgM_sf"/>
</dbReference>
<evidence type="ECO:0000256" key="2">
    <source>
        <dbReference type="ARBA" id="ARBA00017823"/>
    </source>
</evidence>
<dbReference type="Proteomes" id="UP001564408">
    <property type="component" value="Unassembled WGS sequence"/>
</dbReference>
<evidence type="ECO:0000256" key="5">
    <source>
        <dbReference type="ARBA" id="ARBA00023015"/>
    </source>
</evidence>
<name>A0ABV4BBR8_9GAMM</name>
<reference evidence="11 12" key="1">
    <citation type="submission" date="2024-05" db="EMBL/GenBank/DDBJ databases">
        <title>Genome Sequence and Characterization of the New Strain Purple Sulfur Bacterium of Genus Thioalkalicoccus.</title>
        <authorList>
            <person name="Bryantseva I.A."/>
            <person name="Kyndt J.A."/>
            <person name="Imhoff J.F."/>
        </authorList>
    </citation>
    <scope>NUCLEOTIDE SEQUENCE [LARGE SCALE GENOMIC DNA]</scope>
    <source>
        <strain evidence="11 12">Um2</strain>
    </source>
</reference>
<dbReference type="SUPFAM" id="SSF101498">
    <property type="entry name" value="Anti-sigma factor FlgM"/>
    <property type="match status" value="1"/>
</dbReference>
<gene>
    <name evidence="11" type="primary">flgM</name>
    <name evidence="11" type="ORF">ABC977_05830</name>
</gene>
<feature type="domain" description="Anti-sigma-28 factor FlgM C-terminal" evidence="10">
    <location>
        <begin position="46"/>
        <end position="99"/>
    </location>
</feature>
<evidence type="ECO:0000256" key="7">
    <source>
        <dbReference type="ARBA" id="ARBA00024739"/>
    </source>
</evidence>
<evidence type="ECO:0000256" key="9">
    <source>
        <dbReference type="SAM" id="MobiDB-lite"/>
    </source>
</evidence>
<dbReference type="InterPro" id="IPR007412">
    <property type="entry name" value="FlgM"/>
</dbReference>
<evidence type="ECO:0000313" key="12">
    <source>
        <dbReference type="Proteomes" id="UP001564408"/>
    </source>
</evidence>
<accession>A0ABV4BBR8</accession>
<keyword evidence="3" id="KW-0678">Repressor</keyword>
<keyword evidence="12" id="KW-1185">Reference proteome</keyword>
<protein>
    <recommendedName>
        <fullName evidence="2">Negative regulator of flagellin synthesis</fullName>
    </recommendedName>
    <alternativeName>
        <fullName evidence="8">Anti-sigma-28 factor</fullName>
    </alternativeName>
</protein>
<evidence type="ECO:0000256" key="3">
    <source>
        <dbReference type="ARBA" id="ARBA00022491"/>
    </source>
</evidence>
<keyword evidence="6" id="KW-0804">Transcription</keyword>
<evidence type="ECO:0000256" key="4">
    <source>
        <dbReference type="ARBA" id="ARBA00022795"/>
    </source>
</evidence>
<keyword evidence="11" id="KW-0966">Cell projection</keyword>
<dbReference type="RefSeq" id="WP_369666309.1">
    <property type="nucleotide sequence ID" value="NZ_JBDKXB010000005.1"/>
</dbReference>
<comment type="function">
    <text evidence="7">Responsible for the coupling of flagellin expression to flagellar assembly by preventing expression of the flagellin genes when a component of the middle class of proteins is defective. It negatively regulates flagellar genes by inhibiting the activity of FliA by directly binding to FliA.</text>
</comment>
<evidence type="ECO:0000259" key="10">
    <source>
        <dbReference type="Pfam" id="PF04316"/>
    </source>
</evidence>
<evidence type="ECO:0000256" key="6">
    <source>
        <dbReference type="ARBA" id="ARBA00023163"/>
    </source>
</evidence>
<dbReference type="Pfam" id="PF04316">
    <property type="entry name" value="FlgM"/>
    <property type="match status" value="1"/>
</dbReference>
<dbReference type="EMBL" id="JBDKXB010000005">
    <property type="protein sequence ID" value="MEY6431927.1"/>
    <property type="molecule type" value="Genomic_DNA"/>
</dbReference>
<keyword evidence="11" id="KW-0969">Cilium</keyword>
<sequence length="112" mass="11882">MSTEIGPLPSSLTQSVKKRDLVTRDAPGTQATPPGEVRTKGQGGNDAVILSDSAVHLIATQRRLAEQSEVDMARVAAIREALQNGTYQPDAVRITDAILAQERLFLGGGDQS</sequence>
<comment type="caution">
    <text evidence="11">The sequence shown here is derived from an EMBL/GenBank/DDBJ whole genome shotgun (WGS) entry which is preliminary data.</text>
</comment>
<evidence type="ECO:0000313" key="11">
    <source>
        <dbReference type="EMBL" id="MEY6431927.1"/>
    </source>
</evidence>
<keyword evidence="4" id="KW-1005">Bacterial flagellum biogenesis</keyword>
<comment type="similarity">
    <text evidence="1">Belongs to the FlgM family.</text>
</comment>
<dbReference type="InterPro" id="IPR031316">
    <property type="entry name" value="FlgM_C"/>
</dbReference>
<keyword evidence="5" id="KW-0805">Transcription regulation</keyword>
<proteinExistence type="inferred from homology"/>
<organism evidence="11 12">
    <name type="scientific">Thioalkalicoccus limnaeus</name>
    <dbReference type="NCBI Taxonomy" id="120681"/>
    <lineage>
        <taxon>Bacteria</taxon>
        <taxon>Pseudomonadati</taxon>
        <taxon>Pseudomonadota</taxon>
        <taxon>Gammaproteobacteria</taxon>
        <taxon>Chromatiales</taxon>
        <taxon>Chromatiaceae</taxon>
        <taxon>Thioalkalicoccus</taxon>
    </lineage>
</organism>
<evidence type="ECO:0000256" key="1">
    <source>
        <dbReference type="ARBA" id="ARBA00005322"/>
    </source>
</evidence>